<dbReference type="GO" id="GO:0046872">
    <property type="term" value="F:metal ion binding"/>
    <property type="evidence" value="ECO:0007669"/>
    <property type="project" value="InterPro"/>
</dbReference>
<dbReference type="SUPFAM" id="SSF49329">
    <property type="entry name" value="Cu,Zn superoxide dismutase-like"/>
    <property type="match status" value="1"/>
</dbReference>
<name>A0AAN6QAQ1_9PEZI</name>
<dbReference type="GO" id="GO:0004784">
    <property type="term" value="F:superoxide dismutase activity"/>
    <property type="evidence" value="ECO:0007669"/>
    <property type="project" value="UniProtKB-EC"/>
</dbReference>
<dbReference type="PANTHER" id="PTHR20910:SF1">
    <property type="entry name" value="SUPEROXIDE DISMUTASE COPPER_ZINC BINDING DOMAIN-CONTAINING PROTEIN"/>
    <property type="match status" value="1"/>
</dbReference>
<evidence type="ECO:0000256" key="5">
    <source>
        <dbReference type="ARBA" id="ARBA00022525"/>
    </source>
</evidence>
<keyword evidence="11" id="KW-1185">Reference proteome</keyword>
<dbReference type="AlphaFoldDB" id="A0AAN6QAQ1"/>
<feature type="region of interest" description="Disordered" evidence="8">
    <location>
        <begin position="21"/>
        <end position="43"/>
    </location>
</feature>
<comment type="caution">
    <text evidence="10">The sequence shown here is derived from an EMBL/GenBank/DDBJ whole genome shotgun (WGS) entry which is preliminary data.</text>
</comment>
<dbReference type="GO" id="GO:0005576">
    <property type="term" value="C:extracellular region"/>
    <property type="evidence" value="ECO:0007669"/>
    <property type="project" value="UniProtKB-SubCell"/>
</dbReference>
<sequence>MRVSSNLPVLLAVASTHVSAQSTSTSSASPATTSTSERLTGVSETEYSQPLLHLLKLYSDCRQQKLGDAPPVDDNPIGVVYKAVLPESAFFKPSYPDGGNIEGEITAVASDDGLGVRITIKLSNLPQTGASLPYHIHDKPVPENGNCTATTAHLDPYLRGQQPPCDASAPETCEVGDLSGKHGTIPTDQDTWETSYLELFASTLKSYTGFLGNRSIVIHYPNATRITCADFAEVDGGAELPDTSTSTSTSSCDTEEDTATATASTATSLPSHGTNSTATITSMVSTTPLPTSTPGATTTTSIVTAAASGLRTGLVSIAMVGAAVLFMF</sequence>
<evidence type="ECO:0000313" key="11">
    <source>
        <dbReference type="Proteomes" id="UP001305647"/>
    </source>
</evidence>
<dbReference type="PANTHER" id="PTHR20910">
    <property type="entry name" value="AGAP001623-PA"/>
    <property type="match status" value="1"/>
</dbReference>
<evidence type="ECO:0000256" key="1">
    <source>
        <dbReference type="ARBA" id="ARBA00004196"/>
    </source>
</evidence>
<feature type="signal peptide" evidence="9">
    <location>
        <begin position="1"/>
        <end position="20"/>
    </location>
</feature>
<proteinExistence type="inferred from homology"/>
<evidence type="ECO:0000256" key="2">
    <source>
        <dbReference type="ARBA" id="ARBA00004613"/>
    </source>
</evidence>
<organism evidence="10 11">
    <name type="scientific">Parathielavia hyrcaniae</name>
    <dbReference type="NCBI Taxonomy" id="113614"/>
    <lineage>
        <taxon>Eukaryota</taxon>
        <taxon>Fungi</taxon>
        <taxon>Dikarya</taxon>
        <taxon>Ascomycota</taxon>
        <taxon>Pezizomycotina</taxon>
        <taxon>Sordariomycetes</taxon>
        <taxon>Sordariomycetidae</taxon>
        <taxon>Sordariales</taxon>
        <taxon>Chaetomiaceae</taxon>
        <taxon>Parathielavia</taxon>
    </lineage>
</organism>
<evidence type="ECO:0000256" key="9">
    <source>
        <dbReference type="SAM" id="SignalP"/>
    </source>
</evidence>
<dbReference type="FunFam" id="2.60.40.200:FF:000007">
    <property type="entry name" value="Cell surface Cu-only superoxide dismutase 5"/>
    <property type="match status" value="1"/>
</dbReference>
<feature type="compositionally biased region" description="Low complexity" evidence="8">
    <location>
        <begin position="21"/>
        <end position="36"/>
    </location>
</feature>
<feature type="compositionally biased region" description="Low complexity" evidence="8">
    <location>
        <begin position="242"/>
        <end position="252"/>
    </location>
</feature>
<dbReference type="InterPro" id="IPR036423">
    <property type="entry name" value="SOD-like_Cu/Zn_dom_sf"/>
</dbReference>
<keyword evidence="6" id="KW-0049">Antioxidant</keyword>
<evidence type="ECO:0000313" key="10">
    <source>
        <dbReference type="EMBL" id="KAK4105304.1"/>
    </source>
</evidence>
<feature type="region of interest" description="Disordered" evidence="8">
    <location>
        <begin position="239"/>
        <end position="278"/>
    </location>
</feature>
<reference evidence="10" key="1">
    <citation type="journal article" date="2023" name="Mol. Phylogenet. Evol.">
        <title>Genome-scale phylogeny and comparative genomics of the fungal order Sordariales.</title>
        <authorList>
            <person name="Hensen N."/>
            <person name="Bonometti L."/>
            <person name="Westerberg I."/>
            <person name="Brannstrom I.O."/>
            <person name="Guillou S."/>
            <person name="Cros-Aarteil S."/>
            <person name="Calhoun S."/>
            <person name="Haridas S."/>
            <person name="Kuo A."/>
            <person name="Mondo S."/>
            <person name="Pangilinan J."/>
            <person name="Riley R."/>
            <person name="LaButti K."/>
            <person name="Andreopoulos B."/>
            <person name="Lipzen A."/>
            <person name="Chen C."/>
            <person name="Yan M."/>
            <person name="Daum C."/>
            <person name="Ng V."/>
            <person name="Clum A."/>
            <person name="Steindorff A."/>
            <person name="Ohm R.A."/>
            <person name="Martin F."/>
            <person name="Silar P."/>
            <person name="Natvig D.O."/>
            <person name="Lalanne C."/>
            <person name="Gautier V."/>
            <person name="Ament-Velasquez S.L."/>
            <person name="Kruys A."/>
            <person name="Hutchinson M.I."/>
            <person name="Powell A.J."/>
            <person name="Barry K."/>
            <person name="Miller A.N."/>
            <person name="Grigoriev I.V."/>
            <person name="Debuchy R."/>
            <person name="Gladieux P."/>
            <person name="Hiltunen Thoren M."/>
            <person name="Johannesson H."/>
        </authorList>
    </citation>
    <scope>NUCLEOTIDE SEQUENCE</scope>
    <source>
        <strain evidence="10">CBS 757.83</strain>
    </source>
</reference>
<comment type="catalytic activity">
    <reaction evidence="7">
        <text>2 superoxide + 2 H(+) = H2O2 + O2</text>
        <dbReference type="Rhea" id="RHEA:20696"/>
        <dbReference type="ChEBI" id="CHEBI:15378"/>
        <dbReference type="ChEBI" id="CHEBI:15379"/>
        <dbReference type="ChEBI" id="CHEBI:16240"/>
        <dbReference type="ChEBI" id="CHEBI:18421"/>
        <dbReference type="EC" id="1.15.1.1"/>
    </reaction>
</comment>
<evidence type="ECO:0000256" key="7">
    <source>
        <dbReference type="ARBA" id="ARBA00049204"/>
    </source>
</evidence>
<dbReference type="InterPro" id="IPR053257">
    <property type="entry name" value="Cu-only_SOD"/>
</dbReference>
<feature type="chain" id="PRO_5042920138" description="superoxide dismutase" evidence="9">
    <location>
        <begin position="21"/>
        <end position="328"/>
    </location>
</feature>
<dbReference type="EMBL" id="MU863625">
    <property type="protein sequence ID" value="KAK4105304.1"/>
    <property type="molecule type" value="Genomic_DNA"/>
</dbReference>
<evidence type="ECO:0000256" key="3">
    <source>
        <dbReference type="ARBA" id="ARBA00010457"/>
    </source>
</evidence>
<feature type="compositionally biased region" description="Low complexity" evidence="8">
    <location>
        <begin position="259"/>
        <end position="268"/>
    </location>
</feature>
<comment type="subcellular location">
    <subcellularLocation>
        <location evidence="1">Cell envelope</location>
    </subcellularLocation>
    <subcellularLocation>
        <location evidence="2">Secreted</location>
    </subcellularLocation>
</comment>
<comment type="similarity">
    <text evidence="3">Belongs to the Cu-Zn superoxide dismutase family.</text>
</comment>
<evidence type="ECO:0000256" key="4">
    <source>
        <dbReference type="ARBA" id="ARBA00012682"/>
    </source>
</evidence>
<reference evidence="10" key="2">
    <citation type="submission" date="2023-05" db="EMBL/GenBank/DDBJ databases">
        <authorList>
            <consortium name="Lawrence Berkeley National Laboratory"/>
            <person name="Steindorff A."/>
            <person name="Hensen N."/>
            <person name="Bonometti L."/>
            <person name="Westerberg I."/>
            <person name="Brannstrom I.O."/>
            <person name="Guillou S."/>
            <person name="Cros-Aarteil S."/>
            <person name="Calhoun S."/>
            <person name="Haridas S."/>
            <person name="Kuo A."/>
            <person name="Mondo S."/>
            <person name="Pangilinan J."/>
            <person name="Riley R."/>
            <person name="Labutti K."/>
            <person name="Andreopoulos B."/>
            <person name="Lipzen A."/>
            <person name="Chen C."/>
            <person name="Yanf M."/>
            <person name="Daum C."/>
            <person name="Ng V."/>
            <person name="Clum A."/>
            <person name="Ohm R."/>
            <person name="Martin F."/>
            <person name="Silar P."/>
            <person name="Natvig D."/>
            <person name="Lalanne C."/>
            <person name="Gautier V."/>
            <person name="Ament-Velasquez S.L."/>
            <person name="Kruys A."/>
            <person name="Hutchinson M.I."/>
            <person name="Powell A.J."/>
            <person name="Barry K."/>
            <person name="Miller A.N."/>
            <person name="Grigoriev I.V."/>
            <person name="Debuchy R."/>
            <person name="Gladieux P."/>
            <person name="Thoren M.H."/>
            <person name="Johannesson H."/>
        </authorList>
    </citation>
    <scope>NUCLEOTIDE SEQUENCE</scope>
    <source>
        <strain evidence="10">CBS 757.83</strain>
    </source>
</reference>
<gene>
    <name evidence="10" type="ORF">N658DRAFT_114868</name>
</gene>
<dbReference type="EC" id="1.15.1.1" evidence="4"/>
<evidence type="ECO:0000256" key="8">
    <source>
        <dbReference type="SAM" id="MobiDB-lite"/>
    </source>
</evidence>
<dbReference type="Proteomes" id="UP001305647">
    <property type="component" value="Unassembled WGS sequence"/>
</dbReference>
<feature type="compositionally biased region" description="Polar residues" evidence="8">
    <location>
        <begin position="269"/>
        <end position="278"/>
    </location>
</feature>
<keyword evidence="5" id="KW-0964">Secreted</keyword>
<accession>A0AAN6QAQ1</accession>
<protein>
    <recommendedName>
        <fullName evidence="4">superoxide dismutase</fullName>
        <ecNumber evidence="4">1.15.1.1</ecNumber>
    </recommendedName>
</protein>
<dbReference type="Gene3D" id="2.60.40.200">
    <property type="entry name" value="Superoxide dismutase, copper/zinc binding domain"/>
    <property type="match status" value="1"/>
</dbReference>
<keyword evidence="9" id="KW-0732">Signal</keyword>
<evidence type="ECO:0000256" key="6">
    <source>
        <dbReference type="ARBA" id="ARBA00022862"/>
    </source>
</evidence>